<dbReference type="EMBL" id="QGDQ01000017">
    <property type="protein sequence ID" value="PWJ52824.1"/>
    <property type="molecule type" value="Genomic_DNA"/>
</dbReference>
<dbReference type="CDD" id="cd09854">
    <property type="entry name" value="PIN_VapC-like"/>
    <property type="match status" value="1"/>
</dbReference>
<proteinExistence type="predicted"/>
<reference evidence="1 2" key="1">
    <citation type="submission" date="2018-03" db="EMBL/GenBank/DDBJ databases">
        <title>Genomic Encyclopedia of Archaeal and Bacterial Type Strains, Phase II (KMG-II): from individual species to whole genera.</title>
        <authorList>
            <person name="Goeker M."/>
        </authorList>
    </citation>
    <scope>NUCLEOTIDE SEQUENCE [LARGE SCALE GENOMIC DNA]</scope>
    <source>
        <strain evidence="1 2">DSM 44889</strain>
    </source>
</reference>
<keyword evidence="2" id="KW-1185">Reference proteome</keyword>
<dbReference type="Proteomes" id="UP000245469">
    <property type="component" value="Unassembled WGS sequence"/>
</dbReference>
<evidence type="ECO:0000313" key="1">
    <source>
        <dbReference type="EMBL" id="PWJ52824.1"/>
    </source>
</evidence>
<sequence>MADPLGWVIDTSVYTHLWRAGHGHLLANLAQAQRILVPDEVRGEIEQGRQRYSGIPAVSTVPWAQQVVLTDAEVLTALSVKAAMGGGPDEHMGECAVIAVAYHRGSIALIDEREAITQAERLGVTCRDTLWVVISEFKRSGDRPAAEQAVDALLATDMRLPVDDGKGLFARAYREGLLP</sequence>
<organism evidence="1 2">
    <name type="scientific">Quadrisphaera granulorum</name>
    <dbReference type="NCBI Taxonomy" id="317664"/>
    <lineage>
        <taxon>Bacteria</taxon>
        <taxon>Bacillati</taxon>
        <taxon>Actinomycetota</taxon>
        <taxon>Actinomycetes</taxon>
        <taxon>Kineosporiales</taxon>
        <taxon>Kineosporiaceae</taxon>
        <taxon>Quadrisphaera</taxon>
    </lineage>
</organism>
<dbReference type="InterPro" id="IPR021799">
    <property type="entry name" value="PIN-like_prokaryotic"/>
</dbReference>
<accession>A0A316A7M7</accession>
<dbReference type="Pfam" id="PF11848">
    <property type="entry name" value="DUF3368"/>
    <property type="match status" value="1"/>
</dbReference>
<name>A0A316A7M7_9ACTN</name>
<dbReference type="OrthoDB" id="4550471at2"/>
<dbReference type="RefSeq" id="WP_109775085.1">
    <property type="nucleotide sequence ID" value="NZ_QGDQ01000017.1"/>
</dbReference>
<dbReference type="AlphaFoldDB" id="A0A316A7M7"/>
<gene>
    <name evidence="1" type="ORF">BXY45_11776</name>
</gene>
<comment type="caution">
    <text evidence="1">The sequence shown here is derived from an EMBL/GenBank/DDBJ whole genome shotgun (WGS) entry which is preliminary data.</text>
</comment>
<evidence type="ECO:0000313" key="2">
    <source>
        <dbReference type="Proteomes" id="UP000245469"/>
    </source>
</evidence>
<protein>
    <submittedName>
        <fullName evidence="1">Putative nucleic acid-binding protein</fullName>
    </submittedName>
</protein>